<dbReference type="AlphaFoldDB" id="A0A6I3LMJ8"/>
<sequence length="93" mass="11207">MEIVTDIPTTSWNAIVDFLQKNKWKIKKQYPIMAFDKGIDYDYYLLVKNNLYIEMAWCNWFEGELKTDSTTFIWLESQLNFSFQKNTPNHLNI</sequence>
<proteinExistence type="predicted"/>
<gene>
    <name evidence="1" type="ORF">GJV76_13285</name>
</gene>
<evidence type="ECO:0000313" key="1">
    <source>
        <dbReference type="EMBL" id="MTG99094.1"/>
    </source>
</evidence>
<dbReference type="Proteomes" id="UP000438760">
    <property type="component" value="Unassembled WGS sequence"/>
</dbReference>
<reference evidence="1 2" key="1">
    <citation type="submission" date="2019-11" db="EMBL/GenBank/DDBJ databases">
        <title>Genome of Strain BIT-d1.</title>
        <authorList>
            <person name="Yang Y."/>
        </authorList>
    </citation>
    <scope>NUCLEOTIDE SEQUENCE [LARGE SCALE GENOMIC DNA]</scope>
    <source>
        <strain evidence="1 2">BIT-d1</strain>
    </source>
</reference>
<dbReference type="OrthoDB" id="1149894at2"/>
<protein>
    <submittedName>
        <fullName evidence="1">Uncharacterized protein</fullName>
    </submittedName>
</protein>
<accession>A0A6I3LMJ8</accession>
<evidence type="ECO:0000313" key="2">
    <source>
        <dbReference type="Proteomes" id="UP000438760"/>
    </source>
</evidence>
<comment type="caution">
    <text evidence="1">The sequence shown here is derived from an EMBL/GenBank/DDBJ whole genome shotgun (WGS) entry which is preliminary data.</text>
</comment>
<dbReference type="RefSeq" id="WP_155093097.1">
    <property type="nucleotide sequence ID" value="NZ_CP102754.1"/>
</dbReference>
<dbReference type="EMBL" id="WMJX01000043">
    <property type="protein sequence ID" value="MTG99094.1"/>
    <property type="molecule type" value="Genomic_DNA"/>
</dbReference>
<organism evidence="1 2">
    <name type="scientific">Myroides albus</name>
    <dbReference type="NCBI Taxonomy" id="2562892"/>
    <lineage>
        <taxon>Bacteria</taxon>
        <taxon>Pseudomonadati</taxon>
        <taxon>Bacteroidota</taxon>
        <taxon>Flavobacteriia</taxon>
        <taxon>Flavobacteriales</taxon>
        <taxon>Flavobacteriaceae</taxon>
        <taxon>Myroides</taxon>
    </lineage>
</organism>
<keyword evidence="2" id="KW-1185">Reference proteome</keyword>
<name>A0A6I3LMJ8_9FLAO</name>